<keyword evidence="3" id="KW-0804">Transcription</keyword>
<dbReference type="SUPFAM" id="SSF46785">
    <property type="entry name" value="Winged helix' DNA-binding domain"/>
    <property type="match status" value="1"/>
</dbReference>
<sequence>MFRSLDAQALSAILAAGTVRGLPAGRVIFAQGDDGLTCHSLLEGRVKIVQARPDGNQSVIRFIGPGEMYGTVAALMGKPFPADAVAVVDSVEVYWTVATMRQLMARYPEVAMGSAASAGARLFEMQDRVGEMAGEKVEQRIARTLMRLVQQAGRKTPDGIEIDFPITRQELAEMAGSTLHTVSRTLAAWDDRGITGSARRRIIVRKLDALVDLAEPA</sequence>
<dbReference type="Gene3D" id="2.60.120.10">
    <property type="entry name" value="Jelly Rolls"/>
    <property type="match status" value="1"/>
</dbReference>
<dbReference type="InterPro" id="IPR000595">
    <property type="entry name" value="cNMP-bd_dom"/>
</dbReference>
<evidence type="ECO:0000256" key="2">
    <source>
        <dbReference type="ARBA" id="ARBA00023125"/>
    </source>
</evidence>
<dbReference type="PANTHER" id="PTHR24567">
    <property type="entry name" value="CRP FAMILY TRANSCRIPTIONAL REGULATORY PROTEIN"/>
    <property type="match status" value="1"/>
</dbReference>
<feature type="domain" description="HTH crp-type" evidence="5">
    <location>
        <begin position="135"/>
        <end position="208"/>
    </location>
</feature>
<dbReference type="InterPro" id="IPR012318">
    <property type="entry name" value="HTH_CRP"/>
</dbReference>
<dbReference type="SUPFAM" id="SSF51206">
    <property type="entry name" value="cAMP-binding domain-like"/>
    <property type="match status" value="1"/>
</dbReference>
<dbReference type="InterPro" id="IPR036390">
    <property type="entry name" value="WH_DNA-bd_sf"/>
</dbReference>
<evidence type="ECO:0000313" key="6">
    <source>
        <dbReference type="EMBL" id="USQ94447.1"/>
    </source>
</evidence>
<dbReference type="EMBL" id="CP096040">
    <property type="protein sequence ID" value="USQ94447.1"/>
    <property type="molecule type" value="Genomic_DNA"/>
</dbReference>
<name>A0ABY4ZNR8_9CAUL</name>
<evidence type="ECO:0000256" key="1">
    <source>
        <dbReference type="ARBA" id="ARBA00023015"/>
    </source>
</evidence>
<organism evidence="6 7">
    <name type="scientific">Caulobacter segnis</name>
    <dbReference type="NCBI Taxonomy" id="88688"/>
    <lineage>
        <taxon>Bacteria</taxon>
        <taxon>Pseudomonadati</taxon>
        <taxon>Pseudomonadota</taxon>
        <taxon>Alphaproteobacteria</taxon>
        <taxon>Caulobacterales</taxon>
        <taxon>Caulobacteraceae</taxon>
        <taxon>Caulobacter</taxon>
    </lineage>
</organism>
<reference evidence="6 7" key="1">
    <citation type="submission" date="2022-04" db="EMBL/GenBank/DDBJ databases">
        <title>Genome sequence of soybean root-associated Caulobacter segnis RL271.</title>
        <authorList>
            <person name="Longley R."/>
            <person name="Bonito G."/>
            <person name="Trigodet F."/>
            <person name="Crosson S."/>
            <person name="Fiebig A."/>
        </authorList>
    </citation>
    <scope>NUCLEOTIDE SEQUENCE [LARGE SCALE GENOMIC DNA]</scope>
    <source>
        <strain evidence="6 7">RL271</strain>
    </source>
</reference>
<dbReference type="InterPro" id="IPR018490">
    <property type="entry name" value="cNMP-bd_dom_sf"/>
</dbReference>
<dbReference type="PROSITE" id="PS51063">
    <property type="entry name" value="HTH_CRP_2"/>
    <property type="match status" value="1"/>
</dbReference>
<accession>A0ABY4ZNR8</accession>
<gene>
    <name evidence="6" type="ORF">MZV50_17895</name>
</gene>
<dbReference type="InterPro" id="IPR036388">
    <property type="entry name" value="WH-like_DNA-bd_sf"/>
</dbReference>
<dbReference type="PROSITE" id="PS50042">
    <property type="entry name" value="CNMP_BINDING_3"/>
    <property type="match status" value="1"/>
</dbReference>
<dbReference type="Gene3D" id="1.10.10.10">
    <property type="entry name" value="Winged helix-like DNA-binding domain superfamily/Winged helix DNA-binding domain"/>
    <property type="match status" value="1"/>
</dbReference>
<evidence type="ECO:0000256" key="3">
    <source>
        <dbReference type="ARBA" id="ARBA00023163"/>
    </source>
</evidence>
<evidence type="ECO:0000313" key="7">
    <source>
        <dbReference type="Proteomes" id="UP001057520"/>
    </source>
</evidence>
<dbReference type="InterPro" id="IPR014710">
    <property type="entry name" value="RmlC-like_jellyroll"/>
</dbReference>
<dbReference type="SMART" id="SM00100">
    <property type="entry name" value="cNMP"/>
    <property type="match status" value="1"/>
</dbReference>
<feature type="domain" description="Cyclic nucleotide-binding" evidence="4">
    <location>
        <begin position="1"/>
        <end position="104"/>
    </location>
</feature>
<dbReference type="SMART" id="SM00419">
    <property type="entry name" value="HTH_CRP"/>
    <property type="match status" value="1"/>
</dbReference>
<dbReference type="Pfam" id="PF13545">
    <property type="entry name" value="HTH_Crp_2"/>
    <property type="match status" value="1"/>
</dbReference>
<dbReference type="PANTHER" id="PTHR24567:SF28">
    <property type="entry name" value="LISTERIOLYSIN REGULATORY PROTEIN"/>
    <property type="match status" value="1"/>
</dbReference>
<dbReference type="CDD" id="cd00038">
    <property type="entry name" value="CAP_ED"/>
    <property type="match status" value="1"/>
</dbReference>
<keyword evidence="1" id="KW-0805">Transcription regulation</keyword>
<dbReference type="Proteomes" id="UP001057520">
    <property type="component" value="Chromosome"/>
</dbReference>
<keyword evidence="2" id="KW-0238">DNA-binding</keyword>
<dbReference type="Pfam" id="PF00027">
    <property type="entry name" value="cNMP_binding"/>
    <property type="match status" value="1"/>
</dbReference>
<evidence type="ECO:0000259" key="4">
    <source>
        <dbReference type="PROSITE" id="PS50042"/>
    </source>
</evidence>
<dbReference type="InterPro" id="IPR050397">
    <property type="entry name" value="Env_Response_Regulators"/>
</dbReference>
<proteinExistence type="predicted"/>
<evidence type="ECO:0000259" key="5">
    <source>
        <dbReference type="PROSITE" id="PS51063"/>
    </source>
</evidence>
<dbReference type="CDD" id="cd00092">
    <property type="entry name" value="HTH_CRP"/>
    <property type="match status" value="1"/>
</dbReference>
<protein>
    <submittedName>
        <fullName evidence="6">Crp/Fnr family transcriptional regulator</fullName>
    </submittedName>
</protein>
<keyword evidence="7" id="KW-1185">Reference proteome</keyword>